<dbReference type="Pfam" id="PF01151">
    <property type="entry name" value="ELO"/>
    <property type="match status" value="1"/>
</dbReference>
<keyword evidence="2 10" id="KW-0444">Lipid biosynthesis</keyword>
<name>A0A034WTF1_BACDO</name>
<evidence type="ECO:0000256" key="7">
    <source>
        <dbReference type="ARBA" id="ARBA00023098"/>
    </source>
</evidence>
<keyword evidence="5 10" id="KW-0276">Fatty acid metabolism</keyword>
<keyword evidence="13" id="KW-1185">Reference proteome</keyword>
<dbReference type="KEGG" id="bdr:105225208"/>
<dbReference type="EC" id="2.3.1.199" evidence="10"/>
<dbReference type="OrthoDB" id="434092at2759"/>
<evidence type="ECO:0000256" key="11">
    <source>
        <dbReference type="SAM" id="MobiDB-lite"/>
    </source>
</evidence>
<evidence type="ECO:0000256" key="8">
    <source>
        <dbReference type="ARBA" id="ARBA00023136"/>
    </source>
</evidence>
<dbReference type="GO" id="GO:0034625">
    <property type="term" value="P:fatty acid elongation, monounsaturated fatty acid"/>
    <property type="evidence" value="ECO:0007669"/>
    <property type="project" value="TreeGrafter"/>
</dbReference>
<dbReference type="AlphaFoldDB" id="A0A034WTF1"/>
<feature type="transmembrane region" description="Helical" evidence="10">
    <location>
        <begin position="148"/>
        <end position="165"/>
    </location>
</feature>
<sequence length="300" mass="35596">MFMLLRLLWENLREFDKKYKDERSVNYFLLTPLQFFFTLIAYYAFVKHIGPKIMEKRKAFDLKYVLLAYNAAQVLVNGGMCISCIYIIWLHKPYDRLSCMMPDRRRTEFGMLELKFAYGYYLLKIVDFADTVFFVLRKRQHQVSFLHVYHHILMACGLFFSVRYLTGGHGASLVIVNLAVHTIMYFYYFISALRPELKHSMWWKKHITQVQIAQFLVLLLHFTHALLDMECEFPKWALGLASFQTLVMLVLFSDFYYKAYLRPNKRKLVSQANAEQVSEHKEEDFSAEQLAVAESEKNTN</sequence>
<evidence type="ECO:0000256" key="2">
    <source>
        <dbReference type="ARBA" id="ARBA00022516"/>
    </source>
</evidence>
<evidence type="ECO:0000256" key="9">
    <source>
        <dbReference type="ARBA" id="ARBA00023160"/>
    </source>
</evidence>
<feature type="transmembrane region" description="Helical" evidence="10">
    <location>
        <begin position="25"/>
        <end position="45"/>
    </location>
</feature>
<keyword evidence="9 10" id="KW-0275">Fatty acid biosynthesis</keyword>
<feature type="transmembrane region" description="Helical" evidence="10">
    <location>
        <begin position="210"/>
        <end position="227"/>
    </location>
</feature>
<dbReference type="RefSeq" id="XP_011201879.2">
    <property type="nucleotide sequence ID" value="XM_011203577.4"/>
</dbReference>
<dbReference type="GO" id="GO:0005789">
    <property type="term" value="C:endoplasmic reticulum membrane"/>
    <property type="evidence" value="ECO:0007669"/>
    <property type="project" value="TreeGrafter"/>
</dbReference>
<dbReference type="PROSITE" id="PS01188">
    <property type="entry name" value="ELO"/>
    <property type="match status" value="1"/>
</dbReference>
<dbReference type="PANTHER" id="PTHR11157:SF116">
    <property type="entry name" value="ELONGATION OF VERY LONG CHAIN FATTY ACIDS PROTEIN-RELATED"/>
    <property type="match status" value="1"/>
</dbReference>
<dbReference type="InterPro" id="IPR030457">
    <property type="entry name" value="ELO_CS"/>
</dbReference>
<gene>
    <name evidence="12" type="primary">ELOV7</name>
    <name evidence="14" type="synonym">LOC105225208</name>
</gene>
<dbReference type="GO" id="GO:0009922">
    <property type="term" value="F:fatty acid elongase activity"/>
    <property type="evidence" value="ECO:0007669"/>
    <property type="project" value="UniProtKB-EC"/>
</dbReference>
<feature type="transmembrane region" description="Helical" evidence="10">
    <location>
        <begin position="171"/>
        <end position="190"/>
    </location>
</feature>
<dbReference type="Proteomes" id="UP001652620">
    <property type="component" value="Chromosome 4"/>
</dbReference>
<comment type="catalytic activity">
    <reaction evidence="10">
        <text>a very-long-chain acyl-CoA + malonyl-CoA + H(+) = a very-long-chain 3-oxoacyl-CoA + CO2 + CoA</text>
        <dbReference type="Rhea" id="RHEA:32727"/>
        <dbReference type="ChEBI" id="CHEBI:15378"/>
        <dbReference type="ChEBI" id="CHEBI:16526"/>
        <dbReference type="ChEBI" id="CHEBI:57287"/>
        <dbReference type="ChEBI" id="CHEBI:57384"/>
        <dbReference type="ChEBI" id="CHEBI:90725"/>
        <dbReference type="ChEBI" id="CHEBI:90736"/>
        <dbReference type="EC" id="2.3.1.199"/>
    </reaction>
</comment>
<reference evidence="14" key="2">
    <citation type="submission" date="2022-04" db="UniProtKB">
        <authorList>
            <consortium name="RefSeq"/>
        </authorList>
    </citation>
    <scope>IDENTIFICATION</scope>
    <source>
        <strain evidence="14">Punador</strain>
    </source>
</reference>
<feature type="transmembrane region" description="Helical" evidence="10">
    <location>
        <begin position="233"/>
        <end position="257"/>
    </location>
</feature>
<protein>
    <recommendedName>
        <fullName evidence="10">Elongation of very long chain fatty acids protein</fullName>
        <ecNumber evidence="10">2.3.1.199</ecNumber>
    </recommendedName>
    <alternativeName>
        <fullName evidence="10">Very-long-chain 3-oxoacyl-CoA synthase</fullName>
    </alternativeName>
</protein>
<organism evidence="12">
    <name type="scientific">Bactrocera dorsalis</name>
    <name type="common">Oriental fruit fly</name>
    <name type="synonym">Dacus dorsalis</name>
    <dbReference type="NCBI Taxonomy" id="27457"/>
    <lineage>
        <taxon>Eukaryota</taxon>
        <taxon>Metazoa</taxon>
        <taxon>Ecdysozoa</taxon>
        <taxon>Arthropoda</taxon>
        <taxon>Hexapoda</taxon>
        <taxon>Insecta</taxon>
        <taxon>Pterygota</taxon>
        <taxon>Neoptera</taxon>
        <taxon>Endopterygota</taxon>
        <taxon>Diptera</taxon>
        <taxon>Brachycera</taxon>
        <taxon>Muscomorpha</taxon>
        <taxon>Tephritoidea</taxon>
        <taxon>Tephritidae</taxon>
        <taxon>Bactrocera</taxon>
        <taxon>Bactrocera</taxon>
    </lineage>
</organism>
<evidence type="ECO:0000313" key="12">
    <source>
        <dbReference type="EMBL" id="JAC57607.1"/>
    </source>
</evidence>
<dbReference type="GO" id="GO:0019367">
    <property type="term" value="P:fatty acid elongation, saturated fatty acid"/>
    <property type="evidence" value="ECO:0007669"/>
    <property type="project" value="TreeGrafter"/>
</dbReference>
<reference evidence="12" key="1">
    <citation type="journal article" date="2014" name="BMC Genomics">
        <title>Characterizing the developmental transcriptome of the oriental fruit fly, Bactrocera dorsalis (Diptera: Tephritidae) through comparative genomic analysis with Drosophila melanogaster utilizing modENCODE datasets.</title>
        <authorList>
            <person name="Geib S.M."/>
            <person name="Calla B."/>
            <person name="Hall B."/>
            <person name="Hou S."/>
            <person name="Manoukis N.C."/>
        </authorList>
    </citation>
    <scope>NUCLEOTIDE SEQUENCE</scope>
    <source>
        <strain evidence="12">Punador</strain>
    </source>
</reference>
<feature type="region of interest" description="Disordered" evidence="11">
    <location>
        <begin position="277"/>
        <end position="300"/>
    </location>
</feature>
<evidence type="ECO:0000256" key="5">
    <source>
        <dbReference type="ARBA" id="ARBA00022832"/>
    </source>
</evidence>
<dbReference type="GeneID" id="105225208"/>
<dbReference type="RefSeq" id="XP_011201879.1">
    <property type="nucleotide sequence ID" value="XM_011203577.3"/>
</dbReference>
<dbReference type="GO" id="GO:0030148">
    <property type="term" value="P:sphingolipid biosynthetic process"/>
    <property type="evidence" value="ECO:0007669"/>
    <property type="project" value="TreeGrafter"/>
</dbReference>
<keyword evidence="3 10" id="KW-0808">Transferase</keyword>
<accession>A0A034WTF1</accession>
<comment type="similarity">
    <text evidence="10">Belongs to the ELO family.</text>
</comment>
<evidence type="ECO:0000313" key="13">
    <source>
        <dbReference type="Proteomes" id="UP001652620"/>
    </source>
</evidence>
<evidence type="ECO:0000256" key="4">
    <source>
        <dbReference type="ARBA" id="ARBA00022692"/>
    </source>
</evidence>
<comment type="subcellular location">
    <subcellularLocation>
        <location evidence="1">Membrane</location>
        <topology evidence="1">Multi-pass membrane protein</topology>
    </subcellularLocation>
</comment>
<evidence type="ECO:0000256" key="6">
    <source>
        <dbReference type="ARBA" id="ARBA00022989"/>
    </source>
</evidence>
<dbReference type="PANTHER" id="PTHR11157">
    <property type="entry name" value="FATTY ACID ACYL TRANSFERASE-RELATED"/>
    <property type="match status" value="1"/>
</dbReference>
<feature type="transmembrane region" description="Helical" evidence="10">
    <location>
        <begin position="118"/>
        <end position="136"/>
    </location>
</feature>
<proteinExistence type="inferred from homology"/>
<evidence type="ECO:0000313" key="14">
    <source>
        <dbReference type="RefSeq" id="XP_011201879.1"/>
    </source>
</evidence>
<keyword evidence="8 10" id="KW-0472">Membrane</keyword>
<dbReference type="EMBL" id="GAKP01001345">
    <property type="protein sequence ID" value="JAC57607.1"/>
    <property type="molecule type" value="Transcribed_RNA"/>
</dbReference>
<evidence type="ECO:0000256" key="10">
    <source>
        <dbReference type="RuleBase" id="RU361115"/>
    </source>
</evidence>
<feature type="transmembrane region" description="Helical" evidence="10">
    <location>
        <begin position="66"/>
        <end position="89"/>
    </location>
</feature>
<keyword evidence="6 10" id="KW-1133">Transmembrane helix</keyword>
<dbReference type="InterPro" id="IPR002076">
    <property type="entry name" value="ELO_fam"/>
</dbReference>
<evidence type="ECO:0000256" key="1">
    <source>
        <dbReference type="ARBA" id="ARBA00004141"/>
    </source>
</evidence>
<keyword evidence="4 10" id="KW-0812">Transmembrane</keyword>
<dbReference type="GO" id="GO:0034626">
    <property type="term" value="P:fatty acid elongation, polyunsaturated fatty acid"/>
    <property type="evidence" value="ECO:0007669"/>
    <property type="project" value="TreeGrafter"/>
</dbReference>
<keyword evidence="7 10" id="KW-0443">Lipid metabolism</keyword>
<evidence type="ECO:0000256" key="3">
    <source>
        <dbReference type="ARBA" id="ARBA00022679"/>
    </source>
</evidence>
<dbReference type="GO" id="GO:0042761">
    <property type="term" value="P:very long-chain fatty acid biosynthetic process"/>
    <property type="evidence" value="ECO:0007669"/>
    <property type="project" value="TreeGrafter"/>
</dbReference>